<proteinExistence type="predicted"/>
<sequence>MLHMLGKKTNLSISTKCIESIDNFIMLCMLPAGDISHNLGYISHLAEEETIYCELVQWCEDCCSDDCTVLAQYLGALNDVLFPPNVCSSDGVDLLMRRSK</sequence>
<dbReference type="OrthoDB" id="5963614at2759"/>
<dbReference type="EMBL" id="GDQN01005959">
    <property type="protein sequence ID" value="JAT85095.1"/>
    <property type="molecule type" value="Transcribed_RNA"/>
</dbReference>
<reference evidence="1" key="1">
    <citation type="submission" date="2015-09" db="EMBL/GenBank/DDBJ databases">
        <title>De novo assembly of Pectinophora gossypiella (Pink Bollworm) gut transcriptome.</title>
        <authorList>
            <person name="Tassone E.E."/>
        </authorList>
    </citation>
    <scope>NUCLEOTIDE SEQUENCE</scope>
</reference>
<organism evidence="1">
    <name type="scientific">Pectinophora gossypiella</name>
    <name type="common">Cotton pink bollworm</name>
    <name type="synonym">Depressaria gossypiella</name>
    <dbReference type="NCBI Taxonomy" id="13191"/>
    <lineage>
        <taxon>Eukaryota</taxon>
        <taxon>Metazoa</taxon>
        <taxon>Ecdysozoa</taxon>
        <taxon>Arthropoda</taxon>
        <taxon>Hexapoda</taxon>
        <taxon>Insecta</taxon>
        <taxon>Pterygota</taxon>
        <taxon>Neoptera</taxon>
        <taxon>Endopterygota</taxon>
        <taxon>Lepidoptera</taxon>
        <taxon>Glossata</taxon>
        <taxon>Ditrysia</taxon>
        <taxon>Gelechioidea</taxon>
        <taxon>Gelechiidae</taxon>
        <taxon>Apatetrinae</taxon>
        <taxon>Pectinophora</taxon>
    </lineage>
</organism>
<accession>A0A1E1WDR0</accession>
<gene>
    <name evidence="1" type="ORF">g.6512</name>
</gene>
<protein>
    <submittedName>
        <fullName evidence="1">Uncharacterized protein</fullName>
    </submittedName>
</protein>
<feature type="non-terminal residue" evidence="1">
    <location>
        <position position="100"/>
    </location>
</feature>
<evidence type="ECO:0000313" key="1">
    <source>
        <dbReference type="EMBL" id="JAT85095.1"/>
    </source>
</evidence>
<dbReference type="AlphaFoldDB" id="A0A1E1WDR0"/>
<name>A0A1E1WDR0_PECGO</name>